<proteinExistence type="predicted"/>
<sequence length="67" mass="7063">MLFDRSLAVTSVMSLSELALTSMGVLHPGAVAFAYRIATVPAEAGWAMAISMAASVTLRRRANAVRP</sequence>
<dbReference type="Proteomes" id="UP000630097">
    <property type="component" value="Unassembled WGS sequence"/>
</dbReference>
<protein>
    <submittedName>
        <fullName evidence="1">Uncharacterized protein</fullName>
    </submittedName>
</protein>
<reference evidence="1 2" key="1">
    <citation type="submission" date="2021-01" db="EMBL/GenBank/DDBJ databases">
        <title>Whole genome shotgun sequence of Planotetraspora kaengkrachanensis NBRC 104272.</title>
        <authorList>
            <person name="Komaki H."/>
            <person name="Tamura T."/>
        </authorList>
    </citation>
    <scope>NUCLEOTIDE SEQUENCE [LARGE SCALE GENOMIC DNA]</scope>
    <source>
        <strain evidence="1 2">NBRC 104272</strain>
    </source>
</reference>
<gene>
    <name evidence="1" type="ORF">Pka01_69240</name>
</gene>
<name>A0A8J3PZB8_9ACTN</name>
<dbReference type="EMBL" id="BONV01000043">
    <property type="protein sequence ID" value="GIG83797.1"/>
    <property type="molecule type" value="Genomic_DNA"/>
</dbReference>
<organism evidence="1 2">
    <name type="scientific">Planotetraspora kaengkrachanensis</name>
    <dbReference type="NCBI Taxonomy" id="575193"/>
    <lineage>
        <taxon>Bacteria</taxon>
        <taxon>Bacillati</taxon>
        <taxon>Actinomycetota</taxon>
        <taxon>Actinomycetes</taxon>
        <taxon>Streptosporangiales</taxon>
        <taxon>Streptosporangiaceae</taxon>
        <taxon>Planotetraspora</taxon>
    </lineage>
</organism>
<evidence type="ECO:0000313" key="2">
    <source>
        <dbReference type="Proteomes" id="UP000630097"/>
    </source>
</evidence>
<dbReference type="AlphaFoldDB" id="A0A8J3PZB8"/>
<accession>A0A8J3PZB8</accession>
<evidence type="ECO:0000313" key="1">
    <source>
        <dbReference type="EMBL" id="GIG83797.1"/>
    </source>
</evidence>
<keyword evidence="2" id="KW-1185">Reference proteome</keyword>
<comment type="caution">
    <text evidence="1">The sequence shown here is derived from an EMBL/GenBank/DDBJ whole genome shotgun (WGS) entry which is preliminary data.</text>
</comment>